<evidence type="ECO:0000313" key="2">
    <source>
        <dbReference type="Proteomes" id="UP000032180"/>
    </source>
</evidence>
<reference evidence="2" key="2">
    <citation type="submission" date="2013-12" db="EMBL/GenBank/DDBJ databases">
        <authorList>
            <person name="Yu Y."/>
            <person name="Lee S."/>
            <person name="de Baynast K."/>
            <person name="Wissotski M."/>
            <person name="Liu L."/>
            <person name="Talag J."/>
            <person name="Goicoechea J."/>
            <person name="Angelova A."/>
            <person name="Jetty R."/>
            <person name="Kudrna D."/>
            <person name="Golser W."/>
            <person name="Rivera L."/>
            <person name="Zhang J."/>
            <person name="Wing R."/>
        </authorList>
    </citation>
    <scope>NUCLEOTIDE SEQUENCE</scope>
</reference>
<dbReference type="InterPro" id="IPR021109">
    <property type="entry name" value="Peptidase_aspartic_dom_sf"/>
</dbReference>
<keyword evidence="2" id="KW-1185">Reference proteome</keyword>
<dbReference type="STRING" id="77586.A0A0D9WPN8"/>
<accession>A0A0D9WPN8</accession>
<dbReference type="Gramene" id="LPERR06G10740.1">
    <property type="protein sequence ID" value="LPERR06G10740.1"/>
    <property type="gene ID" value="LPERR06G10740"/>
</dbReference>
<dbReference type="SUPFAM" id="SSF50630">
    <property type="entry name" value="Acid proteases"/>
    <property type="match status" value="1"/>
</dbReference>
<reference evidence="1 2" key="1">
    <citation type="submission" date="2012-08" db="EMBL/GenBank/DDBJ databases">
        <title>Oryza genome evolution.</title>
        <authorList>
            <person name="Wing R.A."/>
        </authorList>
    </citation>
    <scope>NUCLEOTIDE SEQUENCE</scope>
</reference>
<proteinExistence type="predicted"/>
<dbReference type="Gene3D" id="2.40.70.10">
    <property type="entry name" value="Acid Proteases"/>
    <property type="match status" value="1"/>
</dbReference>
<dbReference type="HOGENOM" id="CLU_1962765_0_0_1"/>
<organism evidence="1 2">
    <name type="scientific">Leersia perrieri</name>
    <dbReference type="NCBI Taxonomy" id="77586"/>
    <lineage>
        <taxon>Eukaryota</taxon>
        <taxon>Viridiplantae</taxon>
        <taxon>Streptophyta</taxon>
        <taxon>Embryophyta</taxon>
        <taxon>Tracheophyta</taxon>
        <taxon>Spermatophyta</taxon>
        <taxon>Magnoliopsida</taxon>
        <taxon>Liliopsida</taxon>
        <taxon>Poales</taxon>
        <taxon>Poaceae</taxon>
        <taxon>BOP clade</taxon>
        <taxon>Oryzoideae</taxon>
        <taxon>Oryzeae</taxon>
        <taxon>Oryzinae</taxon>
        <taxon>Leersia</taxon>
    </lineage>
</organism>
<reference evidence="1" key="3">
    <citation type="submission" date="2015-04" db="UniProtKB">
        <authorList>
            <consortium name="EnsemblPlants"/>
        </authorList>
    </citation>
    <scope>IDENTIFICATION</scope>
</reference>
<dbReference type="EnsemblPlants" id="LPERR06G10740.1">
    <property type="protein sequence ID" value="LPERR06G10740.1"/>
    <property type="gene ID" value="LPERR06G10740"/>
</dbReference>
<evidence type="ECO:0008006" key="3">
    <source>
        <dbReference type="Google" id="ProtNLM"/>
    </source>
</evidence>
<protein>
    <recommendedName>
        <fullName evidence="3">Peptidase A1 domain-containing protein</fullName>
    </recommendedName>
</protein>
<name>A0A0D9WPN8_9ORYZ</name>
<dbReference type="Proteomes" id="UP000032180">
    <property type="component" value="Chromosome 6"/>
</dbReference>
<sequence>MLTGISVDGRKKLPIPASAFADGKRIDCADTAATRLSRACLLGCAFGVPGSQVVPQPDGPWPDTCYNLKGYSNVTVPTVSLGGATMRLDVPNGVLVDGCLAFRAVNERTFEVLYDVDHSRVGFRSGSC</sequence>
<dbReference type="AlphaFoldDB" id="A0A0D9WPN8"/>
<evidence type="ECO:0000313" key="1">
    <source>
        <dbReference type="EnsemblPlants" id="LPERR06G10740.1"/>
    </source>
</evidence>